<comment type="caution">
    <text evidence="8">The sequence shown here is derived from an EMBL/GenBank/DDBJ whole genome shotgun (WGS) entry which is preliminary data.</text>
</comment>
<dbReference type="PANTHER" id="PTHR19304">
    <property type="entry name" value="CYCLIC-AMP RESPONSE ELEMENT BINDING PROTEIN"/>
    <property type="match status" value="1"/>
</dbReference>
<dbReference type="EMBL" id="JAGMUV010000033">
    <property type="protein sequence ID" value="KAH7114075.1"/>
    <property type="molecule type" value="Genomic_DNA"/>
</dbReference>
<comment type="subcellular location">
    <subcellularLocation>
        <location evidence="1">Nucleus</location>
    </subcellularLocation>
</comment>
<feature type="compositionally biased region" description="Low complexity" evidence="6">
    <location>
        <begin position="162"/>
        <end position="172"/>
    </location>
</feature>
<dbReference type="GO" id="GO:0005634">
    <property type="term" value="C:nucleus"/>
    <property type="evidence" value="ECO:0007669"/>
    <property type="project" value="UniProtKB-SubCell"/>
</dbReference>
<evidence type="ECO:0000256" key="2">
    <source>
        <dbReference type="ARBA" id="ARBA00023015"/>
    </source>
</evidence>
<feature type="compositionally biased region" description="Low complexity" evidence="6">
    <location>
        <begin position="182"/>
        <end position="198"/>
    </location>
</feature>
<feature type="coiled-coil region" evidence="5">
    <location>
        <begin position="247"/>
        <end position="274"/>
    </location>
</feature>
<accession>A0A9P9D5Q5</accession>
<dbReference type="SMART" id="SM00338">
    <property type="entry name" value="BRLZ"/>
    <property type="match status" value="1"/>
</dbReference>
<keyword evidence="3" id="KW-0804">Transcription</keyword>
<evidence type="ECO:0000313" key="8">
    <source>
        <dbReference type="EMBL" id="KAH7114075.1"/>
    </source>
</evidence>
<dbReference type="InterPro" id="IPR004827">
    <property type="entry name" value="bZIP"/>
</dbReference>
<dbReference type="Gene3D" id="1.20.5.170">
    <property type="match status" value="1"/>
</dbReference>
<evidence type="ECO:0000259" key="7">
    <source>
        <dbReference type="PROSITE" id="PS00036"/>
    </source>
</evidence>
<gene>
    <name evidence="8" type="ORF">EDB81DRAFT_893318</name>
</gene>
<dbReference type="OrthoDB" id="295274at2759"/>
<dbReference type="PROSITE" id="PS00036">
    <property type="entry name" value="BZIP_BASIC"/>
    <property type="match status" value="1"/>
</dbReference>
<evidence type="ECO:0000256" key="5">
    <source>
        <dbReference type="SAM" id="Coils"/>
    </source>
</evidence>
<dbReference type="SUPFAM" id="SSF57959">
    <property type="entry name" value="Leucine zipper domain"/>
    <property type="match status" value="1"/>
</dbReference>
<evidence type="ECO:0000256" key="3">
    <source>
        <dbReference type="ARBA" id="ARBA00023163"/>
    </source>
</evidence>
<name>A0A9P9D5Q5_9HYPO</name>
<sequence length="321" mass="35672">MDEGTSRQFNALAGEPTLDPFNIPPDLPWEQWWSMDQSALVGSLQEGGGMIPASAQTNFLPGGYACGYTTNSLGDSTSPSPNTEYTPMTSVAEQTVFQESTASVDRLELPATEKEPGLQRQKRDSDEHPTRNITKRDSVQNDEIKAQLPRDSEHLKSHRDSSGSSGSSGSSKHNGKNDKSDINNANKNKNSNKSTSKNKATKNDDKSNSGEYTTGLNSGGESQRIKRIQRRNRIASSKFRVKKKADALKLKSDLDEMERINRDLSSRVADLTHNVYLLNMQLLHTDCTCSMIQDYIKQKAHRYAMGTNELSPNEDHHHQQS</sequence>
<evidence type="ECO:0000256" key="1">
    <source>
        <dbReference type="ARBA" id="ARBA00004123"/>
    </source>
</evidence>
<keyword evidence="4" id="KW-0539">Nucleus</keyword>
<evidence type="ECO:0000256" key="4">
    <source>
        <dbReference type="ARBA" id="ARBA00023242"/>
    </source>
</evidence>
<evidence type="ECO:0000256" key="6">
    <source>
        <dbReference type="SAM" id="MobiDB-lite"/>
    </source>
</evidence>
<protein>
    <recommendedName>
        <fullName evidence="7">BZIP domain-containing protein</fullName>
    </recommendedName>
</protein>
<organism evidence="8 9">
    <name type="scientific">Dactylonectria macrodidyma</name>
    <dbReference type="NCBI Taxonomy" id="307937"/>
    <lineage>
        <taxon>Eukaryota</taxon>
        <taxon>Fungi</taxon>
        <taxon>Dikarya</taxon>
        <taxon>Ascomycota</taxon>
        <taxon>Pezizomycotina</taxon>
        <taxon>Sordariomycetes</taxon>
        <taxon>Hypocreomycetidae</taxon>
        <taxon>Hypocreales</taxon>
        <taxon>Nectriaceae</taxon>
        <taxon>Dactylonectria</taxon>
    </lineage>
</organism>
<dbReference type="GO" id="GO:0003700">
    <property type="term" value="F:DNA-binding transcription factor activity"/>
    <property type="evidence" value="ECO:0007669"/>
    <property type="project" value="InterPro"/>
</dbReference>
<feature type="compositionally biased region" description="Polar residues" evidence="6">
    <location>
        <begin position="209"/>
        <end position="221"/>
    </location>
</feature>
<keyword evidence="5" id="KW-0175">Coiled coil</keyword>
<feature type="compositionally biased region" description="Basic and acidic residues" evidence="6">
    <location>
        <begin position="105"/>
        <end position="161"/>
    </location>
</feature>
<feature type="region of interest" description="Disordered" evidence="6">
    <location>
        <begin position="102"/>
        <end position="227"/>
    </location>
</feature>
<feature type="region of interest" description="Disordered" evidence="6">
    <location>
        <begin position="1"/>
        <end position="22"/>
    </location>
</feature>
<dbReference type="InterPro" id="IPR046347">
    <property type="entry name" value="bZIP_sf"/>
</dbReference>
<dbReference type="InterPro" id="IPR051027">
    <property type="entry name" value="bZIP_transcription_factors"/>
</dbReference>
<proteinExistence type="predicted"/>
<evidence type="ECO:0000313" key="9">
    <source>
        <dbReference type="Proteomes" id="UP000738349"/>
    </source>
</evidence>
<feature type="domain" description="BZIP" evidence="7">
    <location>
        <begin position="227"/>
        <end position="242"/>
    </location>
</feature>
<dbReference type="Pfam" id="PF07716">
    <property type="entry name" value="bZIP_2"/>
    <property type="match status" value="1"/>
</dbReference>
<dbReference type="AlphaFoldDB" id="A0A9P9D5Q5"/>
<reference evidence="8" key="1">
    <citation type="journal article" date="2021" name="Nat. Commun.">
        <title>Genetic determinants of endophytism in the Arabidopsis root mycobiome.</title>
        <authorList>
            <person name="Mesny F."/>
            <person name="Miyauchi S."/>
            <person name="Thiergart T."/>
            <person name="Pickel B."/>
            <person name="Atanasova L."/>
            <person name="Karlsson M."/>
            <person name="Huettel B."/>
            <person name="Barry K.W."/>
            <person name="Haridas S."/>
            <person name="Chen C."/>
            <person name="Bauer D."/>
            <person name="Andreopoulos W."/>
            <person name="Pangilinan J."/>
            <person name="LaButti K."/>
            <person name="Riley R."/>
            <person name="Lipzen A."/>
            <person name="Clum A."/>
            <person name="Drula E."/>
            <person name="Henrissat B."/>
            <person name="Kohler A."/>
            <person name="Grigoriev I.V."/>
            <person name="Martin F.M."/>
            <person name="Hacquard S."/>
        </authorList>
    </citation>
    <scope>NUCLEOTIDE SEQUENCE</scope>
    <source>
        <strain evidence="8">MPI-CAGE-AT-0147</strain>
    </source>
</reference>
<keyword evidence="9" id="KW-1185">Reference proteome</keyword>
<keyword evidence="2" id="KW-0805">Transcription regulation</keyword>
<dbReference type="Proteomes" id="UP000738349">
    <property type="component" value="Unassembled WGS sequence"/>
</dbReference>